<dbReference type="SMART" id="SM00091">
    <property type="entry name" value="PAS"/>
    <property type="match status" value="1"/>
</dbReference>
<dbReference type="InterPro" id="IPR000700">
    <property type="entry name" value="PAS-assoc_C"/>
</dbReference>
<evidence type="ECO:0000256" key="5">
    <source>
        <dbReference type="SAM" id="MobiDB-lite"/>
    </source>
</evidence>
<evidence type="ECO:0000259" key="6">
    <source>
        <dbReference type="PROSITE" id="PS50109"/>
    </source>
</evidence>
<dbReference type="InterPro" id="IPR004358">
    <property type="entry name" value="Sig_transdc_His_kin-like_C"/>
</dbReference>
<dbReference type="InterPro" id="IPR011006">
    <property type="entry name" value="CheY-like_superfamily"/>
</dbReference>
<dbReference type="Gene3D" id="3.30.450.20">
    <property type="entry name" value="PAS domain"/>
    <property type="match status" value="1"/>
</dbReference>
<dbReference type="PANTHER" id="PTHR43065:SF42">
    <property type="entry name" value="TWO-COMPONENT SENSOR PPRA"/>
    <property type="match status" value="1"/>
</dbReference>
<name>A0A564G5Y4_9HYPH</name>
<dbReference type="SMART" id="SM00448">
    <property type="entry name" value="REC"/>
    <property type="match status" value="1"/>
</dbReference>
<reference evidence="11 12" key="1">
    <citation type="submission" date="2019-06" db="EMBL/GenBank/DDBJ databases">
        <authorList>
            <person name="Rodrigo-Torres L."/>
            <person name="Arahal R. D."/>
            <person name="Lucena T."/>
        </authorList>
    </citation>
    <scope>NUCLEOTIDE SEQUENCE [LARGE SCALE GENOMIC DNA]</scope>
    <source>
        <strain evidence="11 12">SW08-7</strain>
    </source>
</reference>
<dbReference type="NCBIfam" id="NF010076">
    <property type="entry name" value="PRK13557.1"/>
    <property type="match status" value="1"/>
</dbReference>
<dbReference type="SUPFAM" id="SSF52172">
    <property type="entry name" value="CheY-like"/>
    <property type="match status" value="1"/>
</dbReference>
<dbReference type="InterPro" id="IPR005467">
    <property type="entry name" value="His_kinase_dom"/>
</dbReference>
<comment type="catalytic activity">
    <reaction evidence="1">
        <text>ATP + protein L-histidine = ADP + protein N-phospho-L-histidine.</text>
        <dbReference type="EC" id="2.7.13.3"/>
    </reaction>
</comment>
<feature type="region of interest" description="Disordered" evidence="5">
    <location>
        <begin position="392"/>
        <end position="411"/>
    </location>
</feature>
<dbReference type="Gene3D" id="1.10.287.130">
    <property type="match status" value="1"/>
</dbReference>
<dbReference type="Gene3D" id="3.40.50.2300">
    <property type="match status" value="1"/>
</dbReference>
<evidence type="ECO:0000256" key="3">
    <source>
        <dbReference type="ARBA" id="ARBA00022553"/>
    </source>
</evidence>
<dbReference type="CDD" id="cd00082">
    <property type="entry name" value="HisKA"/>
    <property type="match status" value="1"/>
</dbReference>
<dbReference type="PROSITE" id="PS50110">
    <property type="entry name" value="RESPONSE_REGULATORY"/>
    <property type="match status" value="1"/>
</dbReference>
<dbReference type="NCBIfam" id="TIGR00229">
    <property type="entry name" value="sensory_box"/>
    <property type="match status" value="1"/>
</dbReference>
<dbReference type="EMBL" id="BPQI01000116">
    <property type="protein sequence ID" value="GJD57674.1"/>
    <property type="molecule type" value="Genomic_DNA"/>
</dbReference>
<dbReference type="PANTHER" id="PTHR43065">
    <property type="entry name" value="SENSOR HISTIDINE KINASE"/>
    <property type="match status" value="1"/>
</dbReference>
<dbReference type="InterPro" id="IPR035965">
    <property type="entry name" value="PAS-like_dom_sf"/>
</dbReference>
<dbReference type="CDD" id="cd18161">
    <property type="entry name" value="REC_hyHK_blue-like"/>
    <property type="match status" value="1"/>
</dbReference>
<dbReference type="InterPro" id="IPR003661">
    <property type="entry name" value="HisK_dim/P_dom"/>
</dbReference>
<reference evidence="10" key="2">
    <citation type="journal article" date="2021" name="Front. Microbiol.">
        <title>Comprehensive Comparative Genomics and Phenotyping of Methylobacterium Species.</title>
        <authorList>
            <person name="Alessa O."/>
            <person name="Ogura Y."/>
            <person name="Fujitani Y."/>
            <person name="Takami H."/>
            <person name="Hayashi T."/>
            <person name="Sahin N."/>
            <person name="Tani A."/>
        </authorList>
    </citation>
    <scope>NUCLEOTIDE SEQUENCE</scope>
    <source>
        <strain evidence="10">DSM 22415</strain>
    </source>
</reference>
<dbReference type="Pfam" id="PF13426">
    <property type="entry name" value="PAS_9"/>
    <property type="match status" value="1"/>
</dbReference>
<dbReference type="InterPro" id="IPR036890">
    <property type="entry name" value="HATPase_C_sf"/>
</dbReference>
<dbReference type="SMART" id="SM00388">
    <property type="entry name" value="HisKA"/>
    <property type="match status" value="1"/>
</dbReference>
<dbReference type="EMBL" id="CABFVH010000055">
    <property type="protein sequence ID" value="VUF15426.1"/>
    <property type="molecule type" value="Genomic_DNA"/>
</dbReference>
<dbReference type="SUPFAM" id="SSF55785">
    <property type="entry name" value="PYP-like sensor domain (PAS domain)"/>
    <property type="match status" value="1"/>
</dbReference>
<dbReference type="EC" id="2.7.13.3" evidence="2"/>
<dbReference type="PROSITE" id="PS50112">
    <property type="entry name" value="PAS"/>
    <property type="match status" value="1"/>
</dbReference>
<evidence type="ECO:0000313" key="10">
    <source>
        <dbReference type="EMBL" id="GJD57674.1"/>
    </source>
</evidence>
<feature type="modified residue" description="4-aspartylphosphate" evidence="4">
    <location>
        <position position="467"/>
    </location>
</feature>
<accession>A0A564G5Y4</accession>
<dbReference type="PROSITE" id="PS50109">
    <property type="entry name" value="HIS_KIN"/>
    <property type="match status" value="1"/>
</dbReference>
<gene>
    <name evidence="10" type="ORF">IFDJLNFL_3586</name>
    <name evidence="11" type="ORF">MTDSW087_05166</name>
</gene>
<reference evidence="10" key="3">
    <citation type="submission" date="2021-08" db="EMBL/GenBank/DDBJ databases">
        <authorList>
            <person name="Tani A."/>
            <person name="Ola A."/>
            <person name="Ogura Y."/>
            <person name="Katsura K."/>
            <person name="Hayashi T."/>
        </authorList>
    </citation>
    <scope>NUCLEOTIDE SEQUENCE</scope>
    <source>
        <strain evidence="10">DSM 22415</strain>
    </source>
</reference>
<dbReference type="OrthoDB" id="9796100at2"/>
<dbReference type="InterPro" id="IPR001789">
    <property type="entry name" value="Sig_transdc_resp-reg_receiver"/>
</dbReference>
<dbReference type="InterPro" id="IPR001610">
    <property type="entry name" value="PAC"/>
</dbReference>
<dbReference type="Pfam" id="PF02518">
    <property type="entry name" value="HATPase_c"/>
    <property type="match status" value="1"/>
</dbReference>
<dbReference type="CDD" id="cd00130">
    <property type="entry name" value="PAS"/>
    <property type="match status" value="1"/>
</dbReference>
<feature type="domain" description="Histidine kinase" evidence="6">
    <location>
        <begin position="169"/>
        <end position="396"/>
    </location>
</feature>
<keyword evidence="3 4" id="KW-0597">Phosphoprotein</keyword>
<evidence type="ECO:0000259" key="8">
    <source>
        <dbReference type="PROSITE" id="PS50112"/>
    </source>
</evidence>
<dbReference type="PROSITE" id="PS50113">
    <property type="entry name" value="PAC"/>
    <property type="match status" value="1"/>
</dbReference>
<feature type="domain" description="PAS" evidence="8">
    <location>
        <begin position="28"/>
        <end position="101"/>
    </location>
</feature>
<dbReference type="SUPFAM" id="SSF55874">
    <property type="entry name" value="ATPase domain of HSP90 chaperone/DNA topoisomerase II/histidine kinase"/>
    <property type="match status" value="1"/>
</dbReference>
<dbReference type="Proteomes" id="UP001055303">
    <property type="component" value="Unassembled WGS sequence"/>
</dbReference>
<evidence type="ECO:0000256" key="2">
    <source>
        <dbReference type="ARBA" id="ARBA00012438"/>
    </source>
</evidence>
<keyword evidence="13" id="KW-1185">Reference proteome</keyword>
<proteinExistence type="predicted"/>
<dbReference type="Gene3D" id="3.30.565.10">
    <property type="entry name" value="Histidine kinase-like ATPase, C-terminal domain"/>
    <property type="match status" value="1"/>
</dbReference>
<dbReference type="Pfam" id="PF00072">
    <property type="entry name" value="Response_reg"/>
    <property type="match status" value="1"/>
</dbReference>
<dbReference type="SUPFAM" id="SSF47384">
    <property type="entry name" value="Homodimeric domain of signal transducing histidine kinase"/>
    <property type="match status" value="1"/>
</dbReference>
<dbReference type="SMART" id="SM00086">
    <property type="entry name" value="PAC"/>
    <property type="match status" value="1"/>
</dbReference>
<evidence type="ECO:0000259" key="7">
    <source>
        <dbReference type="PROSITE" id="PS50110"/>
    </source>
</evidence>
<evidence type="ECO:0000313" key="13">
    <source>
        <dbReference type="Proteomes" id="UP001055303"/>
    </source>
</evidence>
<dbReference type="AlphaFoldDB" id="A0A564G5Y4"/>
<dbReference type="SMART" id="SM00387">
    <property type="entry name" value="HATPase_c"/>
    <property type="match status" value="1"/>
</dbReference>
<dbReference type="RefSeq" id="WP_144768014.1">
    <property type="nucleotide sequence ID" value="NZ_BPQI01000116.1"/>
</dbReference>
<feature type="domain" description="Response regulatory" evidence="7">
    <location>
        <begin position="417"/>
        <end position="533"/>
    </location>
</feature>
<dbReference type="Pfam" id="PF00512">
    <property type="entry name" value="HisKA"/>
    <property type="match status" value="1"/>
</dbReference>
<evidence type="ECO:0000313" key="11">
    <source>
        <dbReference type="EMBL" id="VUF15426.1"/>
    </source>
</evidence>
<dbReference type="InterPro" id="IPR003594">
    <property type="entry name" value="HATPase_dom"/>
</dbReference>
<dbReference type="Proteomes" id="UP000401717">
    <property type="component" value="Unassembled WGS sequence"/>
</dbReference>
<organism evidence="11 12">
    <name type="scientific">Methylobacterium dankookense</name>
    <dbReference type="NCBI Taxonomy" id="560405"/>
    <lineage>
        <taxon>Bacteria</taxon>
        <taxon>Pseudomonadati</taxon>
        <taxon>Pseudomonadota</taxon>
        <taxon>Alphaproteobacteria</taxon>
        <taxon>Hyphomicrobiales</taxon>
        <taxon>Methylobacteriaceae</taxon>
        <taxon>Methylobacterium</taxon>
    </lineage>
</organism>
<dbReference type="GO" id="GO:0000155">
    <property type="term" value="F:phosphorelay sensor kinase activity"/>
    <property type="evidence" value="ECO:0007669"/>
    <property type="project" value="InterPro"/>
</dbReference>
<evidence type="ECO:0000259" key="9">
    <source>
        <dbReference type="PROSITE" id="PS50113"/>
    </source>
</evidence>
<dbReference type="InterPro" id="IPR000014">
    <property type="entry name" value="PAS"/>
</dbReference>
<feature type="domain" description="PAC" evidence="9">
    <location>
        <begin position="102"/>
        <end position="156"/>
    </location>
</feature>
<evidence type="ECO:0000313" key="12">
    <source>
        <dbReference type="Proteomes" id="UP000401717"/>
    </source>
</evidence>
<evidence type="ECO:0000256" key="1">
    <source>
        <dbReference type="ARBA" id="ARBA00000085"/>
    </source>
</evidence>
<protein>
    <recommendedName>
        <fullName evidence="2">histidine kinase</fullName>
        <ecNumber evidence="2">2.7.13.3</ecNumber>
    </recommendedName>
</protein>
<dbReference type="PRINTS" id="PR00344">
    <property type="entry name" value="BCTRLSENSOR"/>
</dbReference>
<sequence length="540" mass="58492">MADTPEKPPINGMARVETGASADVSSPTNDIFFAAVETTRMPMIVTDPRQPDNPIIFANRAFLAMTGYVPEELVGRNCRFLQGPDTDPETVDQVRQAIRERREFATEILNYRKNGSTFWNALFVSPVYNNAGELVYFFGSQLDVSRRRDAEEALGQAQKMEALGQLTGGIAHDFNNLLQVIVGYVDILASGLAKPDADRARLGRATENIRLAAERATTLTQQLLAFARKQRLDGRAVNLNTLIEGMGEMAGRSLGETIEVALDLDPDLWNCRVDPTQAEVALLNILINARDAMPDGGTVRIGTENLAVGEGEGVSLGALRPGRYVTVSVTDHGTGIPAGVLARVMDPFFTTKEEGKGTGLGLSMVYGFAKQSGGAAQIESQVGHGTTVRLSFPATDGEAGAKPTVSPRAMDRPGTETILIVDDREDVAELARTILRDFGYTTLVASNGREALEILDGDERIDLLFTDLIMPGGMNGVLLAREARRRQPRLKVLLTTGYAEASLERTDVGGSEFDLLNKPYRRTDLIRRVRAVLDGPTGVG</sequence>
<dbReference type="InterPro" id="IPR036097">
    <property type="entry name" value="HisK_dim/P_sf"/>
</dbReference>
<evidence type="ECO:0000256" key="4">
    <source>
        <dbReference type="PROSITE-ProRule" id="PRU00169"/>
    </source>
</evidence>